<dbReference type="EMBL" id="CAAHFG010000004">
    <property type="protein sequence ID" value="VGO17344.1"/>
    <property type="molecule type" value="Genomic_DNA"/>
</dbReference>
<dbReference type="Proteomes" id="UP000366872">
    <property type="component" value="Unassembled WGS sequence"/>
</dbReference>
<evidence type="ECO:0000313" key="6">
    <source>
        <dbReference type="EMBL" id="VGO17344.1"/>
    </source>
</evidence>
<dbReference type="InterPro" id="IPR005119">
    <property type="entry name" value="LysR_subst-bd"/>
</dbReference>
<keyword evidence="7" id="KW-1185">Reference proteome</keyword>
<reference evidence="6 7" key="1">
    <citation type="submission" date="2019-04" db="EMBL/GenBank/DDBJ databases">
        <authorList>
            <person name="Van Vliet M D."/>
        </authorList>
    </citation>
    <scope>NUCLEOTIDE SEQUENCE [LARGE SCALE GENOMIC DNA]</scope>
    <source>
        <strain evidence="6 7">F1</strain>
    </source>
</reference>
<name>A0A6C2UD90_PONDE</name>
<dbReference type="Pfam" id="PF00126">
    <property type="entry name" value="HTH_1"/>
    <property type="match status" value="1"/>
</dbReference>
<keyword evidence="4" id="KW-0804">Transcription</keyword>
<dbReference type="Gene3D" id="1.10.10.10">
    <property type="entry name" value="Winged helix-like DNA-binding domain superfamily/Winged helix DNA-binding domain"/>
    <property type="match status" value="1"/>
</dbReference>
<dbReference type="RefSeq" id="WP_136082825.1">
    <property type="nucleotide sequence ID" value="NZ_CAAHFG010000004.1"/>
</dbReference>
<evidence type="ECO:0000256" key="1">
    <source>
        <dbReference type="ARBA" id="ARBA00009437"/>
    </source>
</evidence>
<dbReference type="InterPro" id="IPR036390">
    <property type="entry name" value="WH_DNA-bd_sf"/>
</dbReference>
<dbReference type="Gene3D" id="3.40.190.10">
    <property type="entry name" value="Periplasmic binding protein-like II"/>
    <property type="match status" value="2"/>
</dbReference>
<dbReference type="SUPFAM" id="SSF53850">
    <property type="entry name" value="Periplasmic binding protein-like II"/>
    <property type="match status" value="1"/>
</dbReference>
<sequence>MELRHLKYFIAVAEELHFGRAAERLHMAQPPLSQQIKNLEDELGVLLLARTKRKVELTPAGRLFLDEARLTLIQAERAQRIAVEADHGVRGHLRIGFVTSACYSILPGLIRRFRKENPLIDLELMEMTPSRQIAAMEEGSIDAGILRPPVGPSCLRVKTMLEEPMVAALPVDHRKADQKSINLKTLAGDAFILFPRHHGPGIFDVVMKACHEAGFTPSVSYSPNEMQTILAYVAAGMGVSLVPQSLSGFHQHSIVYQSLRGSRVRVELALISRRSEENPILDLFSALGSEVGMEYASQFQKTLTQ</sequence>
<dbReference type="PANTHER" id="PTHR30346">
    <property type="entry name" value="TRANSCRIPTIONAL DUAL REGULATOR HCAR-RELATED"/>
    <property type="match status" value="1"/>
</dbReference>
<dbReference type="GO" id="GO:0003700">
    <property type="term" value="F:DNA-binding transcription factor activity"/>
    <property type="evidence" value="ECO:0007669"/>
    <property type="project" value="InterPro"/>
</dbReference>
<dbReference type="GO" id="GO:0032993">
    <property type="term" value="C:protein-DNA complex"/>
    <property type="evidence" value="ECO:0007669"/>
    <property type="project" value="TreeGrafter"/>
</dbReference>
<dbReference type="PRINTS" id="PR00039">
    <property type="entry name" value="HTHLYSR"/>
</dbReference>
<comment type="similarity">
    <text evidence="1">Belongs to the LysR transcriptional regulatory family.</text>
</comment>
<dbReference type="GO" id="GO:0003677">
    <property type="term" value="F:DNA binding"/>
    <property type="evidence" value="ECO:0007669"/>
    <property type="project" value="UniProtKB-KW"/>
</dbReference>
<dbReference type="CDD" id="cd08414">
    <property type="entry name" value="PBP2_LTTR_aromatics_like"/>
    <property type="match status" value="1"/>
</dbReference>
<accession>A0A6C2UD90</accession>
<dbReference type="InterPro" id="IPR000847">
    <property type="entry name" value="LysR_HTH_N"/>
</dbReference>
<dbReference type="PANTHER" id="PTHR30346:SF28">
    <property type="entry name" value="HTH-TYPE TRANSCRIPTIONAL REGULATOR CYNR"/>
    <property type="match status" value="1"/>
</dbReference>
<evidence type="ECO:0000256" key="2">
    <source>
        <dbReference type="ARBA" id="ARBA00023015"/>
    </source>
</evidence>
<dbReference type="Pfam" id="PF03466">
    <property type="entry name" value="LysR_substrate"/>
    <property type="match status" value="1"/>
</dbReference>
<dbReference type="SUPFAM" id="SSF46785">
    <property type="entry name" value="Winged helix' DNA-binding domain"/>
    <property type="match status" value="1"/>
</dbReference>
<proteinExistence type="inferred from homology"/>
<dbReference type="FunFam" id="1.10.10.10:FF:000001">
    <property type="entry name" value="LysR family transcriptional regulator"/>
    <property type="match status" value="1"/>
</dbReference>
<evidence type="ECO:0000259" key="5">
    <source>
        <dbReference type="PROSITE" id="PS50931"/>
    </source>
</evidence>
<feature type="domain" description="HTH lysR-type" evidence="5">
    <location>
        <begin position="1"/>
        <end position="58"/>
    </location>
</feature>
<evidence type="ECO:0000256" key="4">
    <source>
        <dbReference type="ARBA" id="ARBA00023163"/>
    </source>
</evidence>
<dbReference type="AlphaFoldDB" id="A0A6C2UD90"/>
<protein>
    <submittedName>
        <fullName evidence="6">Hca operon transcriptional activator HcaR</fullName>
    </submittedName>
</protein>
<evidence type="ECO:0000313" key="7">
    <source>
        <dbReference type="Proteomes" id="UP000366872"/>
    </source>
</evidence>
<keyword evidence="3" id="KW-0238">DNA-binding</keyword>
<evidence type="ECO:0000256" key="3">
    <source>
        <dbReference type="ARBA" id="ARBA00023125"/>
    </source>
</evidence>
<keyword evidence="2" id="KW-0805">Transcription regulation</keyword>
<dbReference type="InterPro" id="IPR036388">
    <property type="entry name" value="WH-like_DNA-bd_sf"/>
</dbReference>
<organism evidence="6 7">
    <name type="scientific">Pontiella desulfatans</name>
    <dbReference type="NCBI Taxonomy" id="2750659"/>
    <lineage>
        <taxon>Bacteria</taxon>
        <taxon>Pseudomonadati</taxon>
        <taxon>Kiritimatiellota</taxon>
        <taxon>Kiritimatiellia</taxon>
        <taxon>Kiritimatiellales</taxon>
        <taxon>Pontiellaceae</taxon>
        <taxon>Pontiella</taxon>
    </lineage>
</organism>
<gene>
    <name evidence="6" type="primary">hcaR</name>
    <name evidence="6" type="ORF">PDESU_05940</name>
</gene>
<dbReference type="PROSITE" id="PS50931">
    <property type="entry name" value="HTH_LYSR"/>
    <property type="match status" value="1"/>
</dbReference>